<keyword evidence="1" id="KW-0812">Transmembrane</keyword>
<dbReference type="AlphaFoldDB" id="A0A0K2V120"/>
<keyword evidence="1" id="KW-0472">Membrane</keyword>
<sequence length="57" mass="6513">MTSQNIPLQNGITLLAIIFIQHTCLGINFARSYMTGNKFTRMLIQVTLFHDSHVKFS</sequence>
<name>A0A0K2V120_LEPSM</name>
<accession>A0A0K2V120</accession>
<feature type="transmembrane region" description="Helical" evidence="1">
    <location>
        <begin position="12"/>
        <end position="34"/>
    </location>
</feature>
<organism evidence="2">
    <name type="scientific">Lepeophtheirus salmonis</name>
    <name type="common">Salmon louse</name>
    <name type="synonym">Caligus salmonis</name>
    <dbReference type="NCBI Taxonomy" id="72036"/>
    <lineage>
        <taxon>Eukaryota</taxon>
        <taxon>Metazoa</taxon>
        <taxon>Ecdysozoa</taxon>
        <taxon>Arthropoda</taxon>
        <taxon>Crustacea</taxon>
        <taxon>Multicrustacea</taxon>
        <taxon>Hexanauplia</taxon>
        <taxon>Copepoda</taxon>
        <taxon>Siphonostomatoida</taxon>
        <taxon>Caligidae</taxon>
        <taxon>Lepeophtheirus</taxon>
    </lineage>
</organism>
<protein>
    <submittedName>
        <fullName evidence="2">Uncharacterized protein</fullName>
    </submittedName>
</protein>
<evidence type="ECO:0000256" key="1">
    <source>
        <dbReference type="SAM" id="Phobius"/>
    </source>
</evidence>
<evidence type="ECO:0000313" key="2">
    <source>
        <dbReference type="EMBL" id="CDW44010.1"/>
    </source>
</evidence>
<dbReference type="EMBL" id="HACA01026649">
    <property type="protein sequence ID" value="CDW44010.1"/>
    <property type="molecule type" value="Transcribed_RNA"/>
</dbReference>
<proteinExistence type="predicted"/>
<reference evidence="2" key="1">
    <citation type="submission" date="2014-05" db="EMBL/GenBank/DDBJ databases">
        <authorList>
            <person name="Chronopoulou M."/>
        </authorList>
    </citation>
    <scope>NUCLEOTIDE SEQUENCE</scope>
    <source>
        <tissue evidence="2">Whole organism</tissue>
    </source>
</reference>
<keyword evidence="1" id="KW-1133">Transmembrane helix</keyword>